<reference evidence="1 3" key="2">
    <citation type="submission" date="2016-08" db="EMBL/GenBank/DDBJ databases">
        <authorList>
            <person name="Seilhamer J.J."/>
        </authorList>
    </citation>
    <scope>NUCLEOTIDE SEQUENCE [LARGE SCALE GENOMIC DNA]</scope>
    <source>
        <strain evidence="1 3">NML150140-1</strain>
    </source>
</reference>
<dbReference type="Proteomes" id="UP000094271">
    <property type="component" value="Unassembled WGS sequence"/>
</dbReference>
<proteinExistence type="predicted"/>
<accession>A0A1E3UIX1</accession>
<protein>
    <submittedName>
        <fullName evidence="1">Uncharacterized protein</fullName>
    </submittedName>
</protein>
<reference evidence="2 4" key="1">
    <citation type="submission" date="2016-08" db="EMBL/GenBank/DDBJ databases">
        <title>Characterization of Isolates of Eisenbergiella tayi Derived from Blood Cultures, Using Whole Genome Sequencing.</title>
        <authorList>
            <person name="Bernier A.-M."/>
            <person name="Burdz T."/>
            <person name="Wiebe D."/>
            <person name="Bernard K."/>
        </authorList>
    </citation>
    <scope>NUCLEOTIDE SEQUENCE [LARGE SCALE GENOMIC DNA]</scope>
    <source>
        <strain evidence="2 4">NML120146</strain>
    </source>
</reference>
<dbReference type="Proteomes" id="UP000094869">
    <property type="component" value="Unassembled WGS sequence"/>
</dbReference>
<evidence type="ECO:0000313" key="4">
    <source>
        <dbReference type="Proteomes" id="UP000094869"/>
    </source>
</evidence>
<evidence type="ECO:0000313" key="3">
    <source>
        <dbReference type="Proteomes" id="UP000094271"/>
    </source>
</evidence>
<dbReference type="EMBL" id="MEHA01000007">
    <property type="protein sequence ID" value="ODR52233.1"/>
    <property type="molecule type" value="Genomic_DNA"/>
</dbReference>
<evidence type="ECO:0000313" key="2">
    <source>
        <dbReference type="EMBL" id="ODR54774.1"/>
    </source>
</evidence>
<organism evidence="1 3">
    <name type="scientific">Eisenbergiella tayi</name>
    <dbReference type="NCBI Taxonomy" id="1432052"/>
    <lineage>
        <taxon>Bacteria</taxon>
        <taxon>Bacillati</taxon>
        <taxon>Bacillota</taxon>
        <taxon>Clostridia</taxon>
        <taxon>Lachnospirales</taxon>
        <taxon>Lachnospiraceae</taxon>
        <taxon>Eisenbergiella</taxon>
    </lineage>
</organism>
<evidence type="ECO:0000313" key="1">
    <source>
        <dbReference type="EMBL" id="ODR52233.1"/>
    </source>
</evidence>
<name>A0A1E3UIX1_9FIRM</name>
<dbReference type="EMBL" id="MEHD01000025">
    <property type="protein sequence ID" value="ODR54774.1"/>
    <property type="molecule type" value="Genomic_DNA"/>
</dbReference>
<keyword evidence="4" id="KW-1185">Reference proteome</keyword>
<comment type="caution">
    <text evidence="1">The sequence shown here is derived from an EMBL/GenBank/DDBJ whole genome shotgun (WGS) entry which is preliminary data.</text>
</comment>
<gene>
    <name evidence="1" type="ORF">BEI59_12095</name>
    <name evidence="2" type="ORF">BEI63_17790</name>
</gene>
<sequence length="71" mass="8536">MLAQVRQCRRISHGSWFRCPPFHFKIKEIFTEILLDIGWLFGTMNKDIRKACLKEQQLYNKCANAYGWEQK</sequence>
<dbReference type="AlphaFoldDB" id="A0A1E3UIX1"/>